<sequence length="52" mass="5702">MSVEKKEERHATPHLGCRLCARTGRTRFGRADAVRDHAPRTGTDSGKGTPAR</sequence>
<keyword evidence="3" id="KW-1185">Reference proteome</keyword>
<name>A0ABN2THF2_9ACTN</name>
<gene>
    <name evidence="2" type="ORF">GCM10009799_42060</name>
</gene>
<feature type="region of interest" description="Disordered" evidence="1">
    <location>
        <begin position="29"/>
        <end position="52"/>
    </location>
</feature>
<evidence type="ECO:0000313" key="2">
    <source>
        <dbReference type="EMBL" id="GAA2009674.1"/>
    </source>
</evidence>
<proteinExistence type="predicted"/>
<feature type="compositionally biased region" description="Basic and acidic residues" evidence="1">
    <location>
        <begin position="29"/>
        <end position="39"/>
    </location>
</feature>
<dbReference type="EMBL" id="BAAAPC010000020">
    <property type="protein sequence ID" value="GAA2009674.1"/>
    <property type="molecule type" value="Genomic_DNA"/>
</dbReference>
<dbReference type="RefSeq" id="WP_344164645.1">
    <property type="nucleotide sequence ID" value="NZ_BAAAPC010000020.1"/>
</dbReference>
<organism evidence="2 3">
    <name type="scientific">Nocardiopsis rhodophaea</name>
    <dbReference type="NCBI Taxonomy" id="280238"/>
    <lineage>
        <taxon>Bacteria</taxon>
        <taxon>Bacillati</taxon>
        <taxon>Actinomycetota</taxon>
        <taxon>Actinomycetes</taxon>
        <taxon>Streptosporangiales</taxon>
        <taxon>Nocardiopsidaceae</taxon>
        <taxon>Nocardiopsis</taxon>
    </lineage>
</organism>
<protein>
    <submittedName>
        <fullName evidence="2">Uncharacterized protein</fullName>
    </submittedName>
</protein>
<evidence type="ECO:0000256" key="1">
    <source>
        <dbReference type="SAM" id="MobiDB-lite"/>
    </source>
</evidence>
<dbReference type="Proteomes" id="UP001501585">
    <property type="component" value="Unassembled WGS sequence"/>
</dbReference>
<accession>A0ABN2THF2</accession>
<reference evidence="2 3" key="1">
    <citation type="journal article" date="2019" name="Int. J. Syst. Evol. Microbiol.">
        <title>The Global Catalogue of Microorganisms (GCM) 10K type strain sequencing project: providing services to taxonomists for standard genome sequencing and annotation.</title>
        <authorList>
            <consortium name="The Broad Institute Genomics Platform"/>
            <consortium name="The Broad Institute Genome Sequencing Center for Infectious Disease"/>
            <person name="Wu L."/>
            <person name="Ma J."/>
        </authorList>
    </citation>
    <scope>NUCLEOTIDE SEQUENCE [LARGE SCALE GENOMIC DNA]</scope>
    <source>
        <strain evidence="2 3">JCM 15313</strain>
    </source>
</reference>
<evidence type="ECO:0000313" key="3">
    <source>
        <dbReference type="Proteomes" id="UP001501585"/>
    </source>
</evidence>
<comment type="caution">
    <text evidence="2">The sequence shown here is derived from an EMBL/GenBank/DDBJ whole genome shotgun (WGS) entry which is preliminary data.</text>
</comment>